<dbReference type="InterPro" id="IPR023996">
    <property type="entry name" value="TonB-dep_OMP_SusC/RagA"/>
</dbReference>
<keyword evidence="14" id="KW-1185">Reference proteome</keyword>
<evidence type="ECO:0000313" key="14">
    <source>
        <dbReference type="Proteomes" id="UP000061382"/>
    </source>
</evidence>
<dbReference type="Proteomes" id="UP000061382">
    <property type="component" value="Chromosome"/>
</dbReference>
<dbReference type="SUPFAM" id="SSF49464">
    <property type="entry name" value="Carboxypeptidase regulatory domain-like"/>
    <property type="match status" value="1"/>
</dbReference>
<evidence type="ECO:0000256" key="2">
    <source>
        <dbReference type="ARBA" id="ARBA00022448"/>
    </source>
</evidence>
<dbReference type="NCBIfam" id="TIGR04056">
    <property type="entry name" value="OMP_RagA_SusC"/>
    <property type="match status" value="1"/>
</dbReference>
<dbReference type="Pfam" id="PF00593">
    <property type="entry name" value="TonB_dep_Rec_b-barrel"/>
    <property type="match status" value="1"/>
</dbReference>
<comment type="similarity">
    <text evidence="8 9">Belongs to the TonB-dependent receptor family.</text>
</comment>
<dbReference type="InterPro" id="IPR023997">
    <property type="entry name" value="TonB-dep_OMP_SusC/RagA_CS"/>
</dbReference>
<dbReference type="Pfam" id="PF13715">
    <property type="entry name" value="CarbopepD_reg_2"/>
    <property type="match status" value="1"/>
</dbReference>
<dbReference type="InterPro" id="IPR012910">
    <property type="entry name" value="Plug_dom"/>
</dbReference>
<evidence type="ECO:0000256" key="1">
    <source>
        <dbReference type="ARBA" id="ARBA00004571"/>
    </source>
</evidence>
<dbReference type="Pfam" id="PF07715">
    <property type="entry name" value="Plug"/>
    <property type="match status" value="1"/>
</dbReference>
<keyword evidence="3 8" id="KW-1134">Transmembrane beta strand</keyword>
<dbReference type="KEGG" id="rti:DC20_02045"/>
<evidence type="ECO:0000256" key="5">
    <source>
        <dbReference type="ARBA" id="ARBA00023077"/>
    </source>
</evidence>
<protein>
    <submittedName>
        <fullName evidence="13">SusC/RagA family TonB-linked outer membrane protein</fullName>
    </submittedName>
</protein>
<dbReference type="FunFam" id="2.170.130.10:FF:000003">
    <property type="entry name" value="SusC/RagA family TonB-linked outer membrane protein"/>
    <property type="match status" value="1"/>
</dbReference>
<dbReference type="InterPro" id="IPR008969">
    <property type="entry name" value="CarboxyPept-like_regulatory"/>
</dbReference>
<dbReference type="Gene3D" id="2.40.170.20">
    <property type="entry name" value="TonB-dependent receptor, beta-barrel domain"/>
    <property type="match status" value="1"/>
</dbReference>
<keyword evidence="7 8" id="KW-0998">Cell outer membrane</keyword>
<dbReference type="Gene3D" id="2.170.130.10">
    <property type="entry name" value="TonB-dependent receptor, plug domain"/>
    <property type="match status" value="1"/>
</dbReference>
<dbReference type="OrthoDB" id="9768177at2"/>
<evidence type="ECO:0000259" key="12">
    <source>
        <dbReference type="Pfam" id="PF07715"/>
    </source>
</evidence>
<organism evidence="13 14">
    <name type="scientific">Rufibacter tibetensis</name>
    <dbReference type="NCBI Taxonomy" id="512763"/>
    <lineage>
        <taxon>Bacteria</taxon>
        <taxon>Pseudomonadati</taxon>
        <taxon>Bacteroidota</taxon>
        <taxon>Cytophagia</taxon>
        <taxon>Cytophagales</taxon>
        <taxon>Hymenobacteraceae</taxon>
        <taxon>Rufibacter</taxon>
    </lineage>
</organism>
<dbReference type="SUPFAM" id="SSF56935">
    <property type="entry name" value="Porins"/>
    <property type="match status" value="1"/>
</dbReference>
<evidence type="ECO:0000313" key="13">
    <source>
        <dbReference type="EMBL" id="ALI97977.1"/>
    </source>
</evidence>
<keyword evidence="2 8" id="KW-0813">Transport</keyword>
<dbReference type="Gene3D" id="2.60.40.1120">
    <property type="entry name" value="Carboxypeptidase-like, regulatory domain"/>
    <property type="match status" value="1"/>
</dbReference>
<evidence type="ECO:0000256" key="7">
    <source>
        <dbReference type="ARBA" id="ARBA00023237"/>
    </source>
</evidence>
<feature type="signal peptide" evidence="10">
    <location>
        <begin position="1"/>
        <end position="21"/>
    </location>
</feature>
<dbReference type="PROSITE" id="PS52016">
    <property type="entry name" value="TONB_DEPENDENT_REC_3"/>
    <property type="match status" value="1"/>
</dbReference>
<dbReference type="InterPro" id="IPR000531">
    <property type="entry name" value="Beta-barrel_TonB"/>
</dbReference>
<keyword evidence="5 9" id="KW-0798">TonB box</keyword>
<reference evidence="13 14" key="1">
    <citation type="submission" date="2015-08" db="EMBL/GenBank/DDBJ databases">
        <title>Complete genome sequence of Rufibacter tibetensis strain 1351t, a radiation-resistant bacterium from tibet plateau.</title>
        <authorList>
            <person name="Dai J."/>
        </authorList>
    </citation>
    <scope>NUCLEOTIDE SEQUENCE [LARGE SCALE GENOMIC DNA]</scope>
    <source>
        <strain evidence="13 14">1351</strain>
    </source>
</reference>
<accession>A0A0P0CUE8</accession>
<gene>
    <name evidence="13" type="ORF">DC20_02045</name>
</gene>
<evidence type="ECO:0000256" key="9">
    <source>
        <dbReference type="RuleBase" id="RU003357"/>
    </source>
</evidence>
<dbReference type="AlphaFoldDB" id="A0A0P0CUE8"/>
<dbReference type="InterPro" id="IPR039426">
    <property type="entry name" value="TonB-dep_rcpt-like"/>
</dbReference>
<evidence type="ECO:0000259" key="11">
    <source>
        <dbReference type="Pfam" id="PF00593"/>
    </source>
</evidence>
<sequence length="980" mass="106182">MKRLLLLLLILLNVLSYSAMAQNRTISGRVVSTEDGTALPGVSVVVKGTTIGASTDVEGRYSISVTGSPTLVFTFIGFTPREEAVGNRSTIDVRLATDAKAIEEIVVTGYTTQNRREVTGSVATVKAEEVALVPLASFDQALQGKSPGILVQANSGQPGAAANILIRGRGSILGSNDPLFVLDGIEISAGDFSTLNPADFESFSILKDASATSIYGSRGANGVVVITSKKGLAGKARFEYNVQYGFSKAPESGLELMNSNQKLDYEISRGNPYDWTDEDLARLRQINTDWGDVFFQTGRTANHTLSASGGSDKTTYFISGSVFDQTGTVRNTGLQRYTGRANVESVAGPLTFGLNSTFGYSELMNTNESDTGIGTPLNAINWTNPYETPYDENGEYTVITSGQPNALQELLENSNKRQQLKGVGNVYLAYAVPFLQGLTLRTSWGGDFRAEESAIFTNPTTYTGSFATGGSGSYGRGYERGFRYTGTTSATYSTQFATDHSLTVGLFNEVVRNIGRTFEFTGYGLGGPFQNEAGITPGNASNGFIPSVGGNGGENALLSYFTTVAYGFKDRYFVNVGLRRDGSSRFGENRKYANFGSVGLSWMVSDEPFMEGLSNVISDLKFKISYGTAGNQAGITDFQSRELYGRGIYSGGFGLTQQQLANPELQWEKKATFNTGIELSTLGGRLRSTAEFYNSITSELFLNRQLSRTTGFTSLTSNIGKLQNRGVELSLQGDVISSKNVNWSVNVSLTYNQNTVKELVEKEGEDDIVTGILINREGESMNSLFLVPFVGVNPANGNAQYRKLNGELTETYSAADRVIVGSAEVPFFGGFGSSLNIKGVELSAFFSFQRGNEVFNNDLVNVTNPAYFYDNMSVELLKEWKKAGDITDVPRAGNRFQSSTTRFVEDGNFLRLRNLNLSYTLPGSLTNTLRLRSVRAFVQGQNLVTWTDFRGWDPEITGASLVGAQYPALRTITFGLNIGL</sequence>
<dbReference type="GO" id="GO:0009279">
    <property type="term" value="C:cell outer membrane"/>
    <property type="evidence" value="ECO:0007669"/>
    <property type="project" value="UniProtKB-SubCell"/>
</dbReference>
<dbReference type="STRING" id="512763.DC20_02045"/>
<dbReference type="RefSeq" id="WP_062542301.1">
    <property type="nucleotide sequence ID" value="NZ_CP012643.1"/>
</dbReference>
<dbReference type="PATRIC" id="fig|512763.3.peg.461"/>
<dbReference type="NCBIfam" id="TIGR04057">
    <property type="entry name" value="SusC_RagA_signa"/>
    <property type="match status" value="1"/>
</dbReference>
<evidence type="ECO:0000256" key="8">
    <source>
        <dbReference type="PROSITE-ProRule" id="PRU01360"/>
    </source>
</evidence>
<keyword evidence="6 8" id="KW-0472">Membrane</keyword>
<evidence type="ECO:0000256" key="4">
    <source>
        <dbReference type="ARBA" id="ARBA00022692"/>
    </source>
</evidence>
<comment type="subcellular location">
    <subcellularLocation>
        <location evidence="1 8">Cell outer membrane</location>
        <topology evidence="1 8">Multi-pass membrane protein</topology>
    </subcellularLocation>
</comment>
<evidence type="ECO:0000256" key="3">
    <source>
        <dbReference type="ARBA" id="ARBA00022452"/>
    </source>
</evidence>
<dbReference type="InterPro" id="IPR037066">
    <property type="entry name" value="Plug_dom_sf"/>
</dbReference>
<name>A0A0P0CUE8_9BACT</name>
<feature type="domain" description="TonB-dependent receptor-like beta-barrel" evidence="11">
    <location>
        <begin position="438"/>
        <end position="809"/>
    </location>
</feature>
<evidence type="ECO:0000256" key="10">
    <source>
        <dbReference type="SAM" id="SignalP"/>
    </source>
</evidence>
<feature type="chain" id="PRO_5006042876" evidence="10">
    <location>
        <begin position="22"/>
        <end position="980"/>
    </location>
</feature>
<dbReference type="InterPro" id="IPR036942">
    <property type="entry name" value="Beta-barrel_TonB_sf"/>
</dbReference>
<dbReference type="EMBL" id="CP012643">
    <property type="protein sequence ID" value="ALI97977.1"/>
    <property type="molecule type" value="Genomic_DNA"/>
</dbReference>
<keyword evidence="10" id="KW-0732">Signal</keyword>
<proteinExistence type="inferred from homology"/>
<keyword evidence="4 8" id="KW-0812">Transmembrane</keyword>
<evidence type="ECO:0000256" key="6">
    <source>
        <dbReference type="ARBA" id="ARBA00023136"/>
    </source>
</evidence>
<feature type="domain" description="TonB-dependent receptor plug" evidence="12">
    <location>
        <begin position="115"/>
        <end position="223"/>
    </location>
</feature>